<dbReference type="PROSITE" id="PS51736">
    <property type="entry name" value="RECOMBINASES_3"/>
    <property type="match status" value="2"/>
</dbReference>
<keyword evidence="1" id="KW-0229">DNA integration</keyword>
<feature type="domain" description="Resolvase/invertase-type recombinase catalytic" evidence="4">
    <location>
        <begin position="156"/>
        <end position="272"/>
    </location>
</feature>
<keyword evidence="2" id="KW-0238">DNA-binding</keyword>
<dbReference type="CDD" id="cd03768">
    <property type="entry name" value="SR_ResInv"/>
    <property type="match status" value="1"/>
</dbReference>
<accession>A0A077Q429</accession>
<dbReference type="Proteomes" id="UP000028493">
    <property type="component" value="Unassembled WGS sequence"/>
</dbReference>
<dbReference type="EMBL" id="CBSZ010000435">
    <property type="protein sequence ID" value="CDH26849.1"/>
    <property type="molecule type" value="Genomic_DNA"/>
</dbReference>
<dbReference type="GO" id="GO:0000150">
    <property type="term" value="F:DNA strand exchange activity"/>
    <property type="evidence" value="ECO:0007669"/>
    <property type="project" value="InterPro"/>
</dbReference>
<dbReference type="InterPro" id="IPR006118">
    <property type="entry name" value="Recombinase_CS"/>
</dbReference>
<dbReference type="SMART" id="SM00857">
    <property type="entry name" value="Resolvase"/>
    <property type="match status" value="2"/>
</dbReference>
<dbReference type="Gene3D" id="3.40.50.1390">
    <property type="entry name" value="Resolvase, N-terminal catalytic domain"/>
    <property type="match status" value="2"/>
</dbReference>
<dbReference type="FunFam" id="3.40.50.1390:FF:000010">
    <property type="entry name" value="Recombinase resolvase family"/>
    <property type="match status" value="1"/>
</dbReference>
<comment type="caution">
    <text evidence="5">The sequence shown here is derived from an EMBL/GenBank/DDBJ whole genome shotgun (WGS) entry which is preliminary data.</text>
</comment>
<dbReference type="InterPro" id="IPR036162">
    <property type="entry name" value="Resolvase-like_N_sf"/>
</dbReference>
<dbReference type="AlphaFoldDB" id="A0A077Q429"/>
<sequence>MTSEIILSEVICTLGFKPYQLVQSPSENDKQNTESQRREIEAAGFAIRPQRLIEEYVSGSVAAGERPGFTRLLDRMENGDVLIVTKLDRLGRNAMDIRKTVELLVDSEIRVHCLALGGVDLTSPAGKMTMQVISAVAEFERDLLLERTHAGIARAKASGASLQRPELLRLLDDAAPGDIILIEQVDRLSRLDEAGWQKLKQLIQEKHLVIVSLDLPTSHMALAENAGDEFTLAMLKAINGMMLDMLAAIARKDYQDRRRRQEEGILKAKAAGKFRGRQADNQLHEKIIELRVKNRQSIRDTARLCGVQGLRMKIFSG</sequence>
<evidence type="ECO:0000313" key="5">
    <source>
        <dbReference type="EMBL" id="CDH26849.1"/>
    </source>
</evidence>
<dbReference type="InterPro" id="IPR006119">
    <property type="entry name" value="Resolv_N"/>
</dbReference>
<evidence type="ECO:0000256" key="3">
    <source>
        <dbReference type="ARBA" id="ARBA00023172"/>
    </source>
</evidence>
<evidence type="ECO:0000256" key="1">
    <source>
        <dbReference type="ARBA" id="ARBA00022908"/>
    </source>
</evidence>
<dbReference type="PANTHER" id="PTHR30461">
    <property type="entry name" value="DNA-INVERTASE FROM LAMBDOID PROPHAGE"/>
    <property type="match status" value="1"/>
</dbReference>
<reference evidence="5" key="1">
    <citation type="submission" date="2013-07" db="EMBL/GenBank/DDBJ databases">
        <title>Sub-species coevolution in mutualistic symbiosis.</title>
        <authorList>
            <person name="Murfin K."/>
            <person name="Klassen J."/>
            <person name="Lee M."/>
            <person name="Forst S."/>
            <person name="Stock P."/>
            <person name="Goodrich-Blair H."/>
        </authorList>
    </citation>
    <scope>NUCLEOTIDE SEQUENCE [LARGE SCALE GENOMIC DNA]</scope>
    <source>
        <strain evidence="5">Kraussei Becker Underwood</strain>
    </source>
</reference>
<dbReference type="GO" id="GO:0003677">
    <property type="term" value="F:DNA binding"/>
    <property type="evidence" value="ECO:0007669"/>
    <property type="project" value="UniProtKB-KW"/>
</dbReference>
<dbReference type="GO" id="GO:0015074">
    <property type="term" value="P:DNA integration"/>
    <property type="evidence" value="ECO:0007669"/>
    <property type="project" value="UniProtKB-KW"/>
</dbReference>
<dbReference type="HOGENOM" id="CLU_877021_0_0_6"/>
<proteinExistence type="predicted"/>
<dbReference type="Pfam" id="PF00239">
    <property type="entry name" value="Resolvase"/>
    <property type="match status" value="1"/>
</dbReference>
<dbReference type="InterPro" id="IPR050639">
    <property type="entry name" value="SSR_resolvase"/>
</dbReference>
<feature type="domain" description="Resolvase/invertase-type recombinase catalytic" evidence="4">
    <location>
        <begin position="15"/>
        <end position="159"/>
    </location>
</feature>
<evidence type="ECO:0000256" key="2">
    <source>
        <dbReference type="ARBA" id="ARBA00023125"/>
    </source>
</evidence>
<organism evidence="5">
    <name type="scientific">Xenorhabdus bovienii str. kraussei Becker Underwood</name>
    <dbReference type="NCBI Taxonomy" id="1398204"/>
    <lineage>
        <taxon>Bacteria</taxon>
        <taxon>Pseudomonadati</taxon>
        <taxon>Pseudomonadota</taxon>
        <taxon>Gammaproteobacteria</taxon>
        <taxon>Enterobacterales</taxon>
        <taxon>Morganellaceae</taxon>
        <taxon>Xenorhabdus</taxon>
    </lineage>
</organism>
<gene>
    <name evidence="5" type="ORF">XBKB1_960007</name>
</gene>
<keyword evidence="3" id="KW-0233">DNA recombination</keyword>
<dbReference type="PANTHER" id="PTHR30461:SF2">
    <property type="entry name" value="SERINE RECOMBINASE PINE-RELATED"/>
    <property type="match status" value="1"/>
</dbReference>
<protein>
    <recommendedName>
        <fullName evidence="4">Resolvase/invertase-type recombinase catalytic domain-containing protein</fullName>
    </recommendedName>
</protein>
<dbReference type="PROSITE" id="PS00398">
    <property type="entry name" value="RECOMBINASES_2"/>
    <property type="match status" value="2"/>
</dbReference>
<name>A0A077Q429_XENBV</name>
<evidence type="ECO:0000259" key="4">
    <source>
        <dbReference type="PROSITE" id="PS51736"/>
    </source>
</evidence>
<dbReference type="SUPFAM" id="SSF53041">
    <property type="entry name" value="Resolvase-like"/>
    <property type="match status" value="2"/>
</dbReference>